<evidence type="ECO:0000313" key="4">
    <source>
        <dbReference type="Proteomes" id="UP000797356"/>
    </source>
</evidence>
<accession>A0A8K0HZG2</accession>
<sequence>MVPIPLSFYHRIKQCQHKETSDRQTPDLYYHTRRERKEEQKKRGFSMEGKKEEEVKGRKKEAKRRHGSAKFFVMVDYLFLLVFFCFLCYFLLKILPAFSLFSFTTS</sequence>
<keyword evidence="4" id="KW-1185">Reference proteome</keyword>
<dbReference type="AlphaFoldDB" id="A0A8K0HZG2"/>
<organism evidence="3 4">
    <name type="scientific">Cocos nucifera</name>
    <name type="common">Coconut palm</name>
    <dbReference type="NCBI Taxonomy" id="13894"/>
    <lineage>
        <taxon>Eukaryota</taxon>
        <taxon>Viridiplantae</taxon>
        <taxon>Streptophyta</taxon>
        <taxon>Embryophyta</taxon>
        <taxon>Tracheophyta</taxon>
        <taxon>Spermatophyta</taxon>
        <taxon>Magnoliopsida</taxon>
        <taxon>Liliopsida</taxon>
        <taxon>Arecaceae</taxon>
        <taxon>Arecoideae</taxon>
        <taxon>Cocoseae</taxon>
        <taxon>Attaleinae</taxon>
        <taxon>Cocos</taxon>
    </lineage>
</organism>
<comment type="caution">
    <text evidence="3">The sequence shown here is derived from an EMBL/GenBank/DDBJ whole genome shotgun (WGS) entry which is preliminary data.</text>
</comment>
<name>A0A8K0HZG2_COCNU</name>
<evidence type="ECO:0000256" key="1">
    <source>
        <dbReference type="SAM" id="MobiDB-lite"/>
    </source>
</evidence>
<feature type="compositionally biased region" description="Basic and acidic residues" evidence="1">
    <location>
        <begin position="17"/>
        <end position="42"/>
    </location>
</feature>
<evidence type="ECO:0008006" key="5">
    <source>
        <dbReference type="Google" id="ProtNLM"/>
    </source>
</evidence>
<keyword evidence="2" id="KW-0472">Membrane</keyword>
<reference evidence="3" key="1">
    <citation type="journal article" date="2017" name="Gigascience">
        <title>The genome draft of coconut (Cocos nucifera).</title>
        <authorList>
            <person name="Xiao Y."/>
            <person name="Xu P."/>
            <person name="Fan H."/>
            <person name="Baudouin L."/>
            <person name="Xia W."/>
            <person name="Bocs S."/>
            <person name="Xu J."/>
            <person name="Li Q."/>
            <person name="Guo A."/>
            <person name="Zhou L."/>
            <person name="Li J."/>
            <person name="Wu Y."/>
            <person name="Ma Z."/>
            <person name="Armero A."/>
            <person name="Issali A.E."/>
            <person name="Liu N."/>
            <person name="Peng M."/>
            <person name="Yang Y."/>
        </authorList>
    </citation>
    <scope>NUCLEOTIDE SEQUENCE</scope>
    <source>
        <tissue evidence="3">Spear leaf of Hainan Tall coconut</tissue>
    </source>
</reference>
<dbReference type="Proteomes" id="UP000797356">
    <property type="component" value="Chromosome 2"/>
</dbReference>
<proteinExistence type="predicted"/>
<keyword evidence="2" id="KW-1133">Transmembrane helix</keyword>
<evidence type="ECO:0000256" key="2">
    <source>
        <dbReference type="SAM" id="Phobius"/>
    </source>
</evidence>
<evidence type="ECO:0000313" key="3">
    <source>
        <dbReference type="EMBL" id="KAG1331151.1"/>
    </source>
</evidence>
<gene>
    <name evidence="3" type="ORF">COCNU_02G011190</name>
</gene>
<dbReference type="EMBL" id="CM017873">
    <property type="protein sequence ID" value="KAG1331151.1"/>
    <property type="molecule type" value="Genomic_DNA"/>
</dbReference>
<reference evidence="3" key="2">
    <citation type="submission" date="2019-07" db="EMBL/GenBank/DDBJ databases">
        <authorList>
            <person name="Yang Y."/>
            <person name="Bocs S."/>
            <person name="Baudouin L."/>
        </authorList>
    </citation>
    <scope>NUCLEOTIDE SEQUENCE</scope>
    <source>
        <tissue evidence="3">Spear leaf of Hainan Tall coconut</tissue>
    </source>
</reference>
<protein>
    <recommendedName>
        <fullName evidence="5">Transmembrane protein</fullName>
    </recommendedName>
</protein>
<feature type="transmembrane region" description="Helical" evidence="2">
    <location>
        <begin position="71"/>
        <end position="92"/>
    </location>
</feature>
<feature type="region of interest" description="Disordered" evidence="1">
    <location>
        <begin position="17"/>
        <end position="60"/>
    </location>
</feature>
<keyword evidence="2" id="KW-0812">Transmembrane</keyword>